<proteinExistence type="predicted"/>
<evidence type="ECO:0000313" key="4">
    <source>
        <dbReference type="Proteomes" id="UP000663855"/>
    </source>
</evidence>
<evidence type="ECO:0000256" key="1">
    <source>
        <dbReference type="SAM" id="MobiDB-lite"/>
    </source>
</evidence>
<feature type="region of interest" description="Disordered" evidence="1">
    <location>
        <begin position="71"/>
        <end position="117"/>
    </location>
</feature>
<dbReference type="PANTHER" id="PTHR42535:SF2">
    <property type="entry name" value="CHROMOSOME UNDETERMINED SCAFFOLD_146, WHOLE GENOME SHOTGUN SEQUENCE"/>
    <property type="match status" value="1"/>
</dbReference>
<feature type="compositionally biased region" description="Basic and acidic residues" evidence="1">
    <location>
        <begin position="103"/>
        <end position="114"/>
    </location>
</feature>
<dbReference type="SUPFAM" id="SSF49899">
    <property type="entry name" value="Concanavalin A-like lectins/glucanases"/>
    <property type="match status" value="2"/>
</dbReference>
<dbReference type="EMBL" id="CAJNOV010008868">
    <property type="protein sequence ID" value="CAF1341415.1"/>
    <property type="molecule type" value="Genomic_DNA"/>
</dbReference>
<sequence length="624" mass="67628">MIEPNILAHKNRPLVTTVPRHTLVESKKVKHFHNEVNTPSTMRTNQRVCERTSSIPLESITFEPKPQVEPRILTNSDNNYRNKQNKVSSFNESEQPSLANSKEILDPKVTRHSSDSSSRWLNNLTQKQLLFLKLTAIFLLIAAVAVLVIFTPIYVLAIRRTMSQSSFTNMTASVCSTTTCIGKETPYHSSMVTALYTFDGYPNDWTGSGTGILFGSGIPGYANPPYVGLEAISLSSVSSQYVQISNVNLAQQSCTIEVWLYITTGSLTSDYGIFGQCDSNNKCICISLRNGRFIVSFDSMNTNTTLVGSSIMLVNTWIHLAVVYDATLYQQQIYVNGIIDIVSNGIVAPYQGSTTGVVTTIGRTISSAYGTTYFNGRIDHFTISAGAARSACQIYNDATLTAYYPFETTNTFYDYSVNLYNGMAYGTNTISPGAFGYALNFSSTTSYFQAQCFTMTKGSNSSYSFSIWVNPSISGGGGSVIHLSTSQNGNGNCYDPLVFTVTGELVAQTMQSGPSVYSLLGPVLPINTWTHVAIVISPANGMRLYVNGQLSALTSGAGGVNIFAYTNPAYITLANESPLGPSGSVGCKNGSIPIVPGAFAGALDEFRLYNRELTSQEVCVLANL</sequence>
<name>A0A815GLB1_9BILA</name>
<reference evidence="3" key="1">
    <citation type="submission" date="2021-02" db="EMBL/GenBank/DDBJ databases">
        <authorList>
            <person name="Nowell W R."/>
        </authorList>
    </citation>
    <scope>NUCLEOTIDE SEQUENCE</scope>
</reference>
<keyword evidence="2" id="KW-1133">Transmembrane helix</keyword>
<keyword evidence="2" id="KW-0472">Membrane</keyword>
<protein>
    <recommendedName>
        <fullName evidence="5">LamG-like jellyroll fold domain-containing protein</fullName>
    </recommendedName>
</protein>
<dbReference type="Pfam" id="PF13385">
    <property type="entry name" value="Laminin_G_3"/>
    <property type="match status" value="2"/>
</dbReference>
<dbReference type="Gene3D" id="2.60.120.200">
    <property type="match status" value="2"/>
</dbReference>
<accession>A0A815GLB1</accession>
<evidence type="ECO:0000256" key="2">
    <source>
        <dbReference type="SAM" id="Phobius"/>
    </source>
</evidence>
<comment type="caution">
    <text evidence="3">The sequence shown here is derived from an EMBL/GenBank/DDBJ whole genome shotgun (WGS) entry which is preliminary data.</text>
</comment>
<evidence type="ECO:0008006" key="5">
    <source>
        <dbReference type="Google" id="ProtNLM"/>
    </source>
</evidence>
<dbReference type="PANTHER" id="PTHR42535">
    <property type="entry name" value="OOKINETE PROTEIN, PUTATIVE-RELATED"/>
    <property type="match status" value="1"/>
</dbReference>
<organism evidence="3 4">
    <name type="scientific">Rotaria magnacalcarata</name>
    <dbReference type="NCBI Taxonomy" id="392030"/>
    <lineage>
        <taxon>Eukaryota</taxon>
        <taxon>Metazoa</taxon>
        <taxon>Spiralia</taxon>
        <taxon>Gnathifera</taxon>
        <taxon>Rotifera</taxon>
        <taxon>Eurotatoria</taxon>
        <taxon>Bdelloidea</taxon>
        <taxon>Philodinida</taxon>
        <taxon>Philodinidae</taxon>
        <taxon>Rotaria</taxon>
    </lineage>
</organism>
<feature type="compositionally biased region" description="Polar residues" evidence="1">
    <location>
        <begin position="73"/>
        <end position="100"/>
    </location>
</feature>
<dbReference type="AlphaFoldDB" id="A0A815GLB1"/>
<dbReference type="InterPro" id="IPR013320">
    <property type="entry name" value="ConA-like_dom_sf"/>
</dbReference>
<feature type="transmembrane region" description="Helical" evidence="2">
    <location>
        <begin position="129"/>
        <end position="157"/>
    </location>
</feature>
<keyword evidence="2" id="KW-0812">Transmembrane</keyword>
<dbReference type="Proteomes" id="UP000663855">
    <property type="component" value="Unassembled WGS sequence"/>
</dbReference>
<gene>
    <name evidence="3" type="ORF">CJN711_LOCUS18946</name>
</gene>
<evidence type="ECO:0000313" key="3">
    <source>
        <dbReference type="EMBL" id="CAF1341415.1"/>
    </source>
</evidence>